<evidence type="ECO:0000256" key="1">
    <source>
        <dbReference type="SAM" id="MobiDB-lite"/>
    </source>
</evidence>
<accession>A0A1I0UEG2</accession>
<organism evidence="3 4">
    <name type="scientific">Paracoccus halophilus</name>
    <dbReference type="NCBI Taxonomy" id="376733"/>
    <lineage>
        <taxon>Bacteria</taxon>
        <taxon>Pseudomonadati</taxon>
        <taxon>Pseudomonadota</taxon>
        <taxon>Alphaproteobacteria</taxon>
        <taxon>Rhodobacterales</taxon>
        <taxon>Paracoccaceae</taxon>
        <taxon>Paracoccus</taxon>
    </lineage>
</organism>
<evidence type="ECO:0000313" key="4">
    <source>
        <dbReference type="Proteomes" id="UP000182312"/>
    </source>
</evidence>
<reference evidence="3 4" key="1">
    <citation type="submission" date="2016-10" db="EMBL/GenBank/DDBJ databases">
        <authorList>
            <person name="de Groot N.N."/>
        </authorList>
    </citation>
    <scope>NUCLEOTIDE SEQUENCE [LARGE SCALE GENOMIC DNA]</scope>
    <source>
        <strain evidence="3 4">CGMCC 1.6117</strain>
    </source>
</reference>
<gene>
    <name evidence="3" type="ORF">SAMN04487972_14713</name>
</gene>
<dbReference type="EMBL" id="FOJO01000047">
    <property type="protein sequence ID" value="SFA62320.1"/>
    <property type="molecule type" value="Genomic_DNA"/>
</dbReference>
<evidence type="ECO:0000259" key="2">
    <source>
        <dbReference type="Pfam" id="PF09937"/>
    </source>
</evidence>
<dbReference type="Pfam" id="PF09937">
    <property type="entry name" value="DUF2169"/>
    <property type="match status" value="1"/>
</dbReference>
<dbReference type="InterPro" id="IPR018683">
    <property type="entry name" value="DUF2169"/>
</dbReference>
<dbReference type="OrthoDB" id="237820at2"/>
<dbReference type="RefSeq" id="WP_052081753.1">
    <property type="nucleotide sequence ID" value="NZ_FOJO01000047.1"/>
</dbReference>
<sequence length="373" mass="40513">MWQVVNHTPFETAGYFLRDAHGVEHWMVAMRLTLDLPSAGLPLLAEPQQPVSLLPVFDASGEEMLEGSDLVPFRPHCDILLRGTATPQRDRPVLSFPVSLSVGRSERTIHCHGPRRLVRTRFGHRTEALGHAADPPLAWRQATGGRDVAADSDQEGAAHPDNPIGTGWSADPGRMNRGDEIMLAPLDDTSHLGARPASLPEPVGLGAIAPFWHSRRKLAGSYDEHWARTRCPLPPTDFYPAFHQSAPVGQRADLRGGEPVQVRNAGGGPSLELRVPQIISEVRTRIGHATLTSRMRLITFAIDAQDRRATLVWNTAVPCPGQDDRLSESTVLLSPAAGLVMACRPASRALVPSPLWAAACGRLSLPWTTARLG</sequence>
<name>A0A1I0UEG2_9RHOB</name>
<protein>
    <recommendedName>
        <fullName evidence="2">DUF2169 domain-containing protein</fullName>
    </recommendedName>
</protein>
<dbReference type="AlphaFoldDB" id="A0A1I0UEG2"/>
<dbReference type="Proteomes" id="UP000182312">
    <property type="component" value="Unassembled WGS sequence"/>
</dbReference>
<feature type="domain" description="DUF2169" evidence="2">
    <location>
        <begin position="21"/>
        <end position="313"/>
    </location>
</feature>
<evidence type="ECO:0000313" key="3">
    <source>
        <dbReference type="EMBL" id="SFA62320.1"/>
    </source>
</evidence>
<proteinExistence type="predicted"/>
<feature type="region of interest" description="Disordered" evidence="1">
    <location>
        <begin position="132"/>
        <end position="171"/>
    </location>
</feature>